<feature type="region of interest" description="Disordered" evidence="4">
    <location>
        <begin position="19"/>
        <end position="75"/>
    </location>
</feature>
<feature type="transmembrane region" description="Helical" evidence="5">
    <location>
        <begin position="1711"/>
        <end position="1731"/>
    </location>
</feature>
<keyword evidence="1 3" id="KW-0479">Metal-binding</keyword>
<feature type="transmembrane region" description="Helical" evidence="5">
    <location>
        <begin position="1479"/>
        <end position="1498"/>
    </location>
</feature>
<dbReference type="InterPro" id="IPR023174">
    <property type="entry name" value="PDEase_CS"/>
</dbReference>
<dbReference type="Gene3D" id="1.10.1300.10">
    <property type="entry name" value="3'5'-cyclic nucleotide phosphodiesterase, catalytic domain"/>
    <property type="match status" value="1"/>
</dbReference>
<reference evidence="7" key="1">
    <citation type="submission" date="2023-10" db="EMBL/GenBank/DDBJ databases">
        <authorList>
            <person name="Chen Y."/>
            <person name="Shah S."/>
            <person name="Dougan E. K."/>
            <person name="Thang M."/>
            <person name="Chan C."/>
        </authorList>
    </citation>
    <scope>NUCLEOTIDE SEQUENCE [LARGE SCALE GENOMIC DNA]</scope>
</reference>
<protein>
    <recommendedName>
        <fullName evidence="3">Phosphodiesterase</fullName>
        <ecNumber evidence="3">3.1.4.-</ecNumber>
    </recommendedName>
</protein>
<evidence type="ECO:0000313" key="8">
    <source>
        <dbReference type="Proteomes" id="UP001189429"/>
    </source>
</evidence>
<dbReference type="EMBL" id="CAUYUJ010003625">
    <property type="protein sequence ID" value="CAK0806066.1"/>
    <property type="molecule type" value="Genomic_DNA"/>
</dbReference>
<evidence type="ECO:0000313" key="7">
    <source>
        <dbReference type="EMBL" id="CAK0806066.1"/>
    </source>
</evidence>
<dbReference type="Gene3D" id="1.10.287.70">
    <property type="match status" value="1"/>
</dbReference>
<dbReference type="InterPro" id="IPR002073">
    <property type="entry name" value="PDEase_catalytic_dom"/>
</dbReference>
<feature type="compositionally biased region" description="Basic and acidic residues" evidence="4">
    <location>
        <begin position="193"/>
        <end position="202"/>
    </location>
</feature>
<dbReference type="Proteomes" id="UP001189429">
    <property type="component" value="Unassembled WGS sequence"/>
</dbReference>
<dbReference type="SMART" id="SM00471">
    <property type="entry name" value="HDc"/>
    <property type="match status" value="1"/>
</dbReference>
<feature type="domain" description="PDEase" evidence="6">
    <location>
        <begin position="1845"/>
        <end position="2134"/>
    </location>
</feature>
<feature type="transmembrane region" description="Helical" evidence="5">
    <location>
        <begin position="1454"/>
        <end position="1473"/>
    </location>
</feature>
<keyword evidence="8" id="KW-1185">Reference proteome</keyword>
<comment type="cofactor">
    <cofactor evidence="3">
        <name>a divalent metal cation</name>
        <dbReference type="ChEBI" id="CHEBI:60240"/>
    </cofactor>
    <text evidence="3">Binds 2 divalent metal cations per subunit. Site 1 may preferentially bind zinc ions, while site 2 has a preference for magnesium and/or manganese ions.</text>
</comment>
<proteinExistence type="inferred from homology"/>
<dbReference type="SUPFAM" id="SSF48403">
    <property type="entry name" value="Ankyrin repeat"/>
    <property type="match status" value="1"/>
</dbReference>
<sequence length="2223" mass="241694">MVVLSRKLTESMWGLVHEHPRAAAAGDAAEETQEEAGGSEERPGGGRGAHAGAGPAGRPGAKAGPKGPPLANPYPAGNRLAAWEAPSAMRAPEGQGGRRFCWGFSTHQGRKKSAQDCPQSRRQFTGAAGLALECLAQLIRRRSAEMWARGRGNSEREPKRGRLPSEQLALKDAAAWFDVRGREKILQDYRSGPDRARLEGHRPAPRPAPVAWPPSSTRTGGARHRAMQELDSEGIFESHRGSLHLQSRIRSRALEKRLKQEAFDAWEAAGAAARSGGRWLGRPRSCWRRSSPGAAEASAGLRAPRCGSSPRAGLPNGGPGEAAGCPLALRRDCRGKLRLVGESGAELATRLGFDPGEAEGRQCVVLSAAAAALRATSGTPHAREEVQEDFRYLAAFGAATLEAEGPTECSSQLAKCARCQADRRCAEATGRAGLRAAGAQPSLRLQRAVLQEGATRLDVDGLETGFLGAFARGRVLQEIYAGKVEGDLRGTFMAEAFEGLDDAGAVIFPVSTRMFSLKPEGELEARQPASYEEDVRETYSWTEGRAGEAPLARLAEDYLNACKSELFSSEAMAQLMTAGDALARKLLDERLLSYLGRVATALMCSSESDAFLRGVVASPWGRVTELSPGRAISPDGRFVRDRRAVNLTGSLQVKVARVRGLIVDLVFNPGKRCVTVYSQQVLHGLLQFCCVGCSALRPERGAISRLLATGDQDRGMADPKGGELEKRLTCSEFDEALETVKVYTEAPETWGSQLTSGLLGFLAPRQRCGDWQARVYGVVALAEVAGPLQACAGEEQQEVIIAIGELLCIVLLAVSPMEARGGRRCVADIEKARIWLAKRRAGNGLARCALRVLQLAETRVNFQIVAAGTGRSTQLARRHQGAEEAARPLPQLLAGVEVHEWRAGVSSHARASVARGARASPAWRARLTPPVGGLREVDEPAGALSLGGVPCAALAALAADAGGGEMRRVALVAQQIRGAAPDESAAFLEVWQLAGGSVQDWMAAIDAGVELEDLLGAVARGLPQGAAGALLEAAARALDGAGLQEARAGVGLDAEGGFTREALAGCEAAAAVGREACPRGGASRRAGAGGDERGAGALAKARPFCDPLEIGRGHERTKLKFLMAKLSAGTRVGYDGAWRQWALFCRARGRGHCACWAATPGPDVRVDVGDNAGEWAALAFFLLRAREYVAVDRGRLCNMYSTSQPIDHAAALARLQRVHPERWQQEKAQPLFRLASGRMLRQKGMAAKMLQPDGMLVGAGTVPEGREEVQCQSADKRVVSAGADLDHGGDVPPIVEATRNLNGDAVTALLEGGATPDGLHDAVAKAPIPIISQLIEAEANPFKKDRDGKSVMEVALARGDEEITTMLRNFIGDLQRNNHPHCKTQQANSVDFGKGHETGKYEGNLRRSRTANAKTSEQDLGRCSRICGRRFARYHTERVQPFCRRLQTNKVFELSMFVVLIVALFLPDVWVLLDINSDQALDTCLTVIMAAFLMELLVQMIGYPDTYTFSFFFWMDLIGLFSVPMDHSLVVNALPTSLDNAVVLRAARMAKLGARASRFTKLVKFLRFLPGMKETANAGTAKVISRSLNMSLSTRVSCLIVLMVIVLPLFELAAYPQYDFSMAMWLDLIHDTAHMYPDEVLEVVGDFEAFYRDRSYFPFEIVWDYQNGTTPSLALSGGPPNHRRSEIKVKGEAGSTYAMFNFRGVHKVDSICNVLLILTILVLMLGSGLVLSNTVSSIVLTPLEELLENVKKIASKIFTSVASMEKGRKKSKDQDQDAEAGGGGLGAETELLDRVLKKLTALSEITVKKSPLDSEAMERLGEADAEMLKSYTVPDHGDKYRDEYMEAEDVASMADLPAMRTIQQQLSDADVSWRALDDWDFDAFKLSDAQRRAAVGAVIVMRHEHISEGSFLGEWASTCACFVDGVLNGYTSPVEVPYHNWMHAVDATLSMNVMLELCVTGFYFTAYERFALAVAAVCHDIGHPGMNNQFLIQTLHPLAVRYNDISPLENLHCATLFELASRPGMMIFGDLEKDRYKEVRHYIIEAVLATDYSRHFNLVQQVETLYEMNNELFDTSDEMYRMGASAFPSREVVDFFRGKDVKRHIRMIFLHYCDVSNPMKSFDIAQSWADLILEVTFIELFVAPMAIAMVRLIPDLRITVDTLLANLEMWFDLWVRDTDPPPSDDERVRVMERIVKLQAMYPYFDPEGALSQLLPAGSMAPSG</sequence>
<dbReference type="Pfam" id="PF00233">
    <property type="entry name" value="PDEase_I"/>
    <property type="match status" value="1"/>
</dbReference>
<dbReference type="PROSITE" id="PS51845">
    <property type="entry name" value="PDEASE_I_2"/>
    <property type="match status" value="1"/>
</dbReference>
<dbReference type="Gene3D" id="1.25.40.20">
    <property type="entry name" value="Ankyrin repeat-containing domain"/>
    <property type="match status" value="1"/>
</dbReference>
<dbReference type="InterPro" id="IPR036971">
    <property type="entry name" value="PDEase_catalytic_dom_sf"/>
</dbReference>
<accession>A0ABN9QMA6</accession>
<dbReference type="PANTHER" id="PTHR11347">
    <property type="entry name" value="CYCLIC NUCLEOTIDE PHOSPHODIESTERASE"/>
    <property type="match status" value="1"/>
</dbReference>
<evidence type="ECO:0000256" key="5">
    <source>
        <dbReference type="SAM" id="Phobius"/>
    </source>
</evidence>
<feature type="compositionally biased region" description="Gly residues" evidence="4">
    <location>
        <begin position="45"/>
        <end position="57"/>
    </location>
</feature>
<dbReference type="InterPro" id="IPR023088">
    <property type="entry name" value="PDEase"/>
</dbReference>
<keyword evidence="5" id="KW-1133">Transmembrane helix</keyword>
<keyword evidence="2 3" id="KW-0378">Hydrolase</keyword>
<evidence type="ECO:0000256" key="1">
    <source>
        <dbReference type="ARBA" id="ARBA00022723"/>
    </source>
</evidence>
<feature type="region of interest" description="Disordered" evidence="4">
    <location>
        <begin position="193"/>
        <end position="221"/>
    </location>
</feature>
<dbReference type="CDD" id="cd00077">
    <property type="entry name" value="HDc"/>
    <property type="match status" value="1"/>
</dbReference>
<organism evidence="7 8">
    <name type="scientific">Prorocentrum cordatum</name>
    <dbReference type="NCBI Taxonomy" id="2364126"/>
    <lineage>
        <taxon>Eukaryota</taxon>
        <taxon>Sar</taxon>
        <taxon>Alveolata</taxon>
        <taxon>Dinophyceae</taxon>
        <taxon>Prorocentrales</taxon>
        <taxon>Prorocentraceae</taxon>
        <taxon>Prorocentrum</taxon>
    </lineage>
</organism>
<keyword evidence="5" id="KW-0812">Transmembrane</keyword>
<feature type="transmembrane region" description="Helical" evidence="5">
    <location>
        <begin position="1592"/>
        <end position="1615"/>
    </location>
</feature>
<dbReference type="PRINTS" id="PR00387">
    <property type="entry name" value="PDIESTERASE1"/>
</dbReference>
<name>A0ABN9QMA6_9DINO</name>
<feature type="region of interest" description="Disordered" evidence="4">
    <location>
        <begin position="1765"/>
        <end position="1785"/>
    </location>
</feature>
<feature type="compositionally biased region" description="Acidic residues" evidence="4">
    <location>
        <begin position="28"/>
        <end position="38"/>
    </location>
</feature>
<dbReference type="EC" id="3.1.4.-" evidence="3"/>
<gene>
    <name evidence="7" type="ORF">PCOR1329_LOCUS12425</name>
</gene>
<keyword evidence="5" id="KW-0472">Membrane</keyword>
<evidence type="ECO:0000256" key="4">
    <source>
        <dbReference type="SAM" id="MobiDB-lite"/>
    </source>
</evidence>
<feature type="region of interest" description="Disordered" evidence="4">
    <location>
        <begin position="297"/>
        <end position="319"/>
    </location>
</feature>
<dbReference type="SUPFAM" id="SSF109604">
    <property type="entry name" value="HD-domain/PDEase-like"/>
    <property type="match status" value="1"/>
</dbReference>
<dbReference type="InterPro" id="IPR003607">
    <property type="entry name" value="HD/PDEase_dom"/>
</dbReference>
<evidence type="ECO:0000259" key="6">
    <source>
        <dbReference type="PROSITE" id="PS51845"/>
    </source>
</evidence>
<comment type="similarity">
    <text evidence="3">Belongs to the cyclic nucleotide phosphodiesterase family.</text>
</comment>
<comment type="caution">
    <text evidence="7">The sequence shown here is derived from an EMBL/GenBank/DDBJ whole genome shotgun (WGS) entry which is preliminary data.</text>
</comment>
<dbReference type="PROSITE" id="PS00126">
    <property type="entry name" value="PDEASE_I_1"/>
    <property type="match status" value="1"/>
</dbReference>
<evidence type="ECO:0000256" key="2">
    <source>
        <dbReference type="ARBA" id="ARBA00022801"/>
    </source>
</evidence>
<evidence type="ECO:0000256" key="3">
    <source>
        <dbReference type="RuleBase" id="RU363067"/>
    </source>
</evidence>
<dbReference type="InterPro" id="IPR036770">
    <property type="entry name" value="Ankyrin_rpt-contain_sf"/>
</dbReference>